<protein>
    <submittedName>
        <fullName evidence="1">Uncharacterized protein</fullName>
    </submittedName>
</protein>
<dbReference type="Pfam" id="PF11095">
    <property type="entry name" value="Gemin7"/>
    <property type="match status" value="1"/>
</dbReference>
<evidence type="ECO:0000313" key="2">
    <source>
        <dbReference type="Proteomes" id="UP000320475"/>
    </source>
</evidence>
<dbReference type="AlphaFoldDB" id="A0A507D6G2"/>
<evidence type="ECO:0000313" key="1">
    <source>
        <dbReference type="EMBL" id="TPX47026.1"/>
    </source>
</evidence>
<dbReference type="Proteomes" id="UP000320475">
    <property type="component" value="Unassembled WGS sequence"/>
</dbReference>
<name>A0A507D6G2_9FUNG</name>
<proteinExistence type="predicted"/>
<dbReference type="InterPro" id="IPR020338">
    <property type="entry name" value="SMN_gemin7"/>
</dbReference>
<reference evidence="1 2" key="1">
    <citation type="journal article" date="2019" name="Sci. Rep.">
        <title>Comparative genomics of chytrid fungi reveal insights into the obligate biotrophic and pathogenic lifestyle of Synchytrium endobioticum.</title>
        <authorList>
            <person name="van de Vossenberg B.T.L.H."/>
            <person name="Warris S."/>
            <person name="Nguyen H.D.T."/>
            <person name="van Gent-Pelzer M.P.E."/>
            <person name="Joly D.L."/>
            <person name="van de Geest H.C."/>
            <person name="Bonants P.J.M."/>
            <person name="Smith D.S."/>
            <person name="Levesque C.A."/>
            <person name="van der Lee T.A.J."/>
        </authorList>
    </citation>
    <scope>NUCLEOTIDE SEQUENCE [LARGE SCALE GENOMIC DNA]</scope>
    <source>
        <strain evidence="1 2">LEV6574</strain>
    </source>
</reference>
<comment type="caution">
    <text evidence="1">The sequence shown here is derived from an EMBL/GenBank/DDBJ whole genome shotgun (WGS) entry which is preliminary data.</text>
</comment>
<dbReference type="EMBL" id="QEAM01000087">
    <property type="protein sequence ID" value="TPX47026.1"/>
    <property type="molecule type" value="Genomic_DNA"/>
</dbReference>
<organism evidence="1 2">
    <name type="scientific">Synchytrium endobioticum</name>
    <dbReference type="NCBI Taxonomy" id="286115"/>
    <lineage>
        <taxon>Eukaryota</taxon>
        <taxon>Fungi</taxon>
        <taxon>Fungi incertae sedis</taxon>
        <taxon>Chytridiomycota</taxon>
        <taxon>Chytridiomycota incertae sedis</taxon>
        <taxon>Chytridiomycetes</taxon>
        <taxon>Synchytriales</taxon>
        <taxon>Synchytriaceae</taxon>
        <taxon>Synchytrium</taxon>
    </lineage>
</organism>
<sequence length="93" mass="10477">MEEACSNPSSDGAEGSLHEKYLRVLLYASISKAPTEFALFQQTCVCGVFSSTKVDTSEINVELLNTPIGQLQWMQYGILFTLLLWTRRREAQD</sequence>
<gene>
    <name evidence="1" type="ORF">SeLEV6574_g02883</name>
</gene>
<dbReference type="Gene3D" id="2.30.30.100">
    <property type="match status" value="1"/>
</dbReference>
<dbReference type="GO" id="GO:0034719">
    <property type="term" value="C:SMN-Sm protein complex"/>
    <property type="evidence" value="ECO:0007669"/>
    <property type="project" value="InterPro"/>
</dbReference>
<dbReference type="VEuPathDB" id="FungiDB:SeMB42_g06852"/>
<accession>A0A507D6G2</accession>